<feature type="chain" id="PRO_5040121804" description="Arb2 domain-containing protein" evidence="2">
    <location>
        <begin position="21"/>
        <end position="194"/>
    </location>
</feature>
<reference evidence="4" key="1">
    <citation type="submission" date="2020-03" db="EMBL/GenBank/DDBJ databases">
        <authorList>
            <person name="Weist P."/>
        </authorList>
    </citation>
    <scope>NUCLEOTIDE SEQUENCE</scope>
</reference>
<gene>
    <name evidence="4" type="ORF">PLEPLA_LOCUS6700</name>
</gene>
<feature type="compositionally biased region" description="Basic and acidic residues" evidence="1">
    <location>
        <begin position="46"/>
        <end position="61"/>
    </location>
</feature>
<dbReference type="GO" id="GO:0035197">
    <property type="term" value="F:siRNA binding"/>
    <property type="evidence" value="ECO:0007669"/>
    <property type="project" value="TreeGrafter"/>
</dbReference>
<dbReference type="GO" id="GO:0031048">
    <property type="term" value="P:regulatory ncRNA-mediated heterochromatin formation"/>
    <property type="evidence" value="ECO:0007669"/>
    <property type="project" value="TreeGrafter"/>
</dbReference>
<dbReference type="Proteomes" id="UP001153269">
    <property type="component" value="Unassembled WGS sequence"/>
</dbReference>
<keyword evidence="2" id="KW-0732">Signal</keyword>
<dbReference type="InterPro" id="IPR053858">
    <property type="entry name" value="Arb2_dom"/>
</dbReference>
<evidence type="ECO:0000313" key="4">
    <source>
        <dbReference type="EMBL" id="CAB1418873.1"/>
    </source>
</evidence>
<proteinExistence type="predicted"/>
<evidence type="ECO:0000256" key="2">
    <source>
        <dbReference type="SAM" id="SignalP"/>
    </source>
</evidence>
<evidence type="ECO:0000313" key="5">
    <source>
        <dbReference type="Proteomes" id="UP001153269"/>
    </source>
</evidence>
<dbReference type="PANTHER" id="PTHR21357">
    <property type="entry name" value="FAM172 FAMILY PROTEIN HOMOLOG CG10038"/>
    <property type="match status" value="1"/>
</dbReference>
<feature type="domain" description="Arb2" evidence="3">
    <location>
        <begin position="80"/>
        <end position="193"/>
    </location>
</feature>
<dbReference type="GO" id="GO:0005634">
    <property type="term" value="C:nucleus"/>
    <property type="evidence" value="ECO:0007669"/>
    <property type="project" value="TreeGrafter"/>
</dbReference>
<evidence type="ECO:0000259" key="3">
    <source>
        <dbReference type="Pfam" id="PF22749"/>
    </source>
</evidence>
<comment type="caution">
    <text evidence="4">The sequence shown here is derived from an EMBL/GenBank/DDBJ whole genome shotgun (WGS) entry which is preliminary data.</text>
</comment>
<keyword evidence="5" id="KW-1185">Reference proteome</keyword>
<dbReference type="Pfam" id="PF22749">
    <property type="entry name" value="Arb2"/>
    <property type="match status" value="1"/>
</dbReference>
<name>A0A9N7TWC0_PLEPL</name>
<accession>A0A9N7TWC0</accession>
<feature type="signal peptide" evidence="2">
    <location>
        <begin position="1"/>
        <end position="20"/>
    </location>
</feature>
<dbReference type="AlphaFoldDB" id="A0A9N7TWC0"/>
<dbReference type="InterPro" id="IPR048263">
    <property type="entry name" value="Arb2"/>
</dbReference>
<feature type="region of interest" description="Disordered" evidence="1">
    <location>
        <begin position="33"/>
        <end position="66"/>
    </location>
</feature>
<dbReference type="EMBL" id="CADEAL010000346">
    <property type="protein sequence ID" value="CAB1418873.1"/>
    <property type="molecule type" value="Genomic_DNA"/>
</dbReference>
<dbReference type="PANTHER" id="PTHR21357:SF6">
    <property type="entry name" value="COTRANSCRIPTIONAL REGULATOR FAM172A HOMOLOG"/>
    <property type="match status" value="1"/>
</dbReference>
<feature type="region of interest" description="Disordered" evidence="1">
    <location>
        <begin position="96"/>
        <end position="147"/>
    </location>
</feature>
<feature type="non-terminal residue" evidence="4">
    <location>
        <position position="1"/>
    </location>
</feature>
<sequence length="194" mass="21451">MMRQALVSVAAAAFVVLSGAGQADKGALRSVQSGVTGVGAPPPHRGRGDPLDRWPQGRDSDCVNFWPGESGFGERSNAHKEDGYGVMVLNPNENYREVEKPAGSNPLPSASEHSDEPAEKKERKDDKEGKKKREFYEKYRNPQKETETEWIPVRENGSSEEHVLYVWDNFVSKAAAKNVFIMAHSYGGLSFVEL</sequence>
<protein>
    <recommendedName>
        <fullName evidence="3">Arb2 domain-containing protein</fullName>
    </recommendedName>
</protein>
<organism evidence="4 5">
    <name type="scientific">Pleuronectes platessa</name>
    <name type="common">European plaice</name>
    <dbReference type="NCBI Taxonomy" id="8262"/>
    <lineage>
        <taxon>Eukaryota</taxon>
        <taxon>Metazoa</taxon>
        <taxon>Chordata</taxon>
        <taxon>Craniata</taxon>
        <taxon>Vertebrata</taxon>
        <taxon>Euteleostomi</taxon>
        <taxon>Actinopterygii</taxon>
        <taxon>Neopterygii</taxon>
        <taxon>Teleostei</taxon>
        <taxon>Neoteleostei</taxon>
        <taxon>Acanthomorphata</taxon>
        <taxon>Carangaria</taxon>
        <taxon>Pleuronectiformes</taxon>
        <taxon>Pleuronectoidei</taxon>
        <taxon>Pleuronectidae</taxon>
        <taxon>Pleuronectes</taxon>
    </lineage>
</organism>
<evidence type="ECO:0000256" key="1">
    <source>
        <dbReference type="SAM" id="MobiDB-lite"/>
    </source>
</evidence>
<feature type="compositionally biased region" description="Basic and acidic residues" evidence="1">
    <location>
        <begin position="112"/>
        <end position="147"/>
    </location>
</feature>